<gene>
    <name evidence="1" type="ORF">ACFPMF_11995</name>
</gene>
<evidence type="ECO:0000313" key="1">
    <source>
        <dbReference type="EMBL" id="MFC5410035.1"/>
    </source>
</evidence>
<dbReference type="GO" id="GO:0032259">
    <property type="term" value="P:methylation"/>
    <property type="evidence" value="ECO:0007669"/>
    <property type="project" value="UniProtKB-KW"/>
</dbReference>
<accession>A0ABW0I912</accession>
<dbReference type="GO" id="GO:0008168">
    <property type="term" value="F:methyltransferase activity"/>
    <property type="evidence" value="ECO:0007669"/>
    <property type="project" value="UniProtKB-KW"/>
</dbReference>
<name>A0ABW0I912_9BACT</name>
<dbReference type="Pfam" id="PF13578">
    <property type="entry name" value="Methyltransf_24"/>
    <property type="match status" value="1"/>
</dbReference>
<dbReference type="InterPro" id="IPR029063">
    <property type="entry name" value="SAM-dependent_MTases_sf"/>
</dbReference>
<keyword evidence="2" id="KW-1185">Reference proteome</keyword>
<reference evidence="2" key="1">
    <citation type="journal article" date="2019" name="Int. J. Syst. Evol. Microbiol.">
        <title>The Global Catalogue of Microorganisms (GCM) 10K type strain sequencing project: providing services to taxonomists for standard genome sequencing and annotation.</title>
        <authorList>
            <consortium name="The Broad Institute Genomics Platform"/>
            <consortium name="The Broad Institute Genome Sequencing Center for Infectious Disease"/>
            <person name="Wu L."/>
            <person name="Ma J."/>
        </authorList>
    </citation>
    <scope>NUCLEOTIDE SEQUENCE [LARGE SCALE GENOMIC DNA]</scope>
    <source>
        <strain evidence="2">CCUG 55250</strain>
    </source>
</reference>
<dbReference type="Gene3D" id="3.40.50.150">
    <property type="entry name" value="Vaccinia Virus protein VP39"/>
    <property type="match status" value="1"/>
</dbReference>
<keyword evidence="1" id="KW-0808">Transferase</keyword>
<protein>
    <submittedName>
        <fullName evidence="1">Class I SAM-dependent methyltransferase</fullName>
        <ecNumber evidence="1">2.1.1.-</ecNumber>
    </submittedName>
</protein>
<dbReference type="RefSeq" id="WP_379844941.1">
    <property type="nucleotide sequence ID" value="NZ_JBHSMA010000003.1"/>
</dbReference>
<dbReference type="SUPFAM" id="SSF53335">
    <property type="entry name" value="S-adenosyl-L-methionine-dependent methyltransferases"/>
    <property type="match status" value="1"/>
</dbReference>
<evidence type="ECO:0000313" key="2">
    <source>
        <dbReference type="Proteomes" id="UP001596106"/>
    </source>
</evidence>
<dbReference type="Proteomes" id="UP001596106">
    <property type="component" value="Unassembled WGS sequence"/>
</dbReference>
<dbReference type="EMBL" id="JBHSMA010000003">
    <property type="protein sequence ID" value="MFC5410035.1"/>
    <property type="molecule type" value="Genomic_DNA"/>
</dbReference>
<sequence length="232" mass="26502">MNHTTTTLNRLDVIDALMAQKKLKNYLEIGVANGHIFFRVRSPFKVAVDPAFAFDTLRRIGKTILNPSNLANQYFEKTSDAFFAEDAGRVLTGKPLQLALIDGMHEYQFALRDVENTLRYLSHDGVIILHDCNPQTPGAAVPYEEWVEGQWNGDVWKTIVHLRSQRPDLNVFVLDTDQGLGIVTRRKPESPLAFTPAQIAQLTYDDFAQNRVHWLNLKSPDYFYAYFGLEKE</sequence>
<dbReference type="EC" id="2.1.1.-" evidence="1"/>
<keyword evidence="1" id="KW-0489">Methyltransferase</keyword>
<proteinExistence type="predicted"/>
<organism evidence="1 2">
    <name type="scientific">Larkinella bovis</name>
    <dbReference type="NCBI Taxonomy" id="683041"/>
    <lineage>
        <taxon>Bacteria</taxon>
        <taxon>Pseudomonadati</taxon>
        <taxon>Bacteroidota</taxon>
        <taxon>Cytophagia</taxon>
        <taxon>Cytophagales</taxon>
        <taxon>Spirosomataceae</taxon>
        <taxon>Larkinella</taxon>
    </lineage>
</organism>
<comment type="caution">
    <text evidence="1">The sequence shown here is derived from an EMBL/GenBank/DDBJ whole genome shotgun (WGS) entry which is preliminary data.</text>
</comment>